<feature type="region of interest" description="Disordered" evidence="1">
    <location>
        <begin position="152"/>
        <end position="177"/>
    </location>
</feature>
<evidence type="ECO:0000313" key="4">
    <source>
        <dbReference type="Proteomes" id="UP001061958"/>
    </source>
</evidence>
<feature type="compositionally biased region" description="Basic and acidic residues" evidence="1">
    <location>
        <begin position="88"/>
        <end position="105"/>
    </location>
</feature>
<organism evidence="3 4">
    <name type="scientific">Galdieria partita</name>
    <dbReference type="NCBI Taxonomy" id="83374"/>
    <lineage>
        <taxon>Eukaryota</taxon>
        <taxon>Rhodophyta</taxon>
        <taxon>Bangiophyceae</taxon>
        <taxon>Galdieriales</taxon>
        <taxon>Galdieriaceae</taxon>
        <taxon>Galdieria</taxon>
    </lineage>
</organism>
<feature type="compositionally biased region" description="Basic residues" evidence="1">
    <location>
        <begin position="266"/>
        <end position="276"/>
    </location>
</feature>
<reference evidence="3" key="2">
    <citation type="submission" date="2022-01" db="EMBL/GenBank/DDBJ databases">
        <authorList>
            <person name="Hirooka S."/>
            <person name="Miyagishima S.Y."/>
        </authorList>
    </citation>
    <scope>NUCLEOTIDE SEQUENCE</scope>
    <source>
        <strain evidence="3">NBRC 102759</strain>
    </source>
</reference>
<dbReference type="Pfam" id="PF04774">
    <property type="entry name" value="HABP4_PAI-RBP1"/>
    <property type="match status" value="1"/>
</dbReference>
<feature type="compositionally biased region" description="Polar residues" evidence="1">
    <location>
        <begin position="359"/>
        <end position="373"/>
    </location>
</feature>
<feature type="region of interest" description="Disordered" evidence="1">
    <location>
        <begin position="205"/>
        <end position="373"/>
    </location>
</feature>
<dbReference type="Gene3D" id="6.10.140.1040">
    <property type="match status" value="1"/>
</dbReference>
<dbReference type="OrthoDB" id="10741at2759"/>
<comment type="caution">
    <text evidence="3">The sequence shown here is derived from an EMBL/GenBank/DDBJ whole genome shotgun (WGS) entry which is preliminary data.</text>
</comment>
<evidence type="ECO:0000313" key="3">
    <source>
        <dbReference type="EMBL" id="GJQ10498.1"/>
    </source>
</evidence>
<feature type="compositionally biased region" description="Basic and acidic residues" evidence="1">
    <location>
        <begin position="287"/>
        <end position="310"/>
    </location>
</feature>
<dbReference type="EMBL" id="BQMJ01000016">
    <property type="protein sequence ID" value="GJQ10498.1"/>
    <property type="molecule type" value="Genomic_DNA"/>
</dbReference>
<feature type="compositionally biased region" description="Basic and acidic residues" evidence="1">
    <location>
        <begin position="244"/>
        <end position="265"/>
    </location>
</feature>
<dbReference type="AlphaFoldDB" id="A0A9C7PTM5"/>
<feature type="compositionally biased region" description="Basic and acidic residues" evidence="1">
    <location>
        <begin position="205"/>
        <end position="221"/>
    </location>
</feature>
<protein>
    <recommendedName>
        <fullName evidence="2">Hyaluronan/mRNA-binding protein domain-containing protein</fullName>
    </recommendedName>
</protein>
<feature type="compositionally biased region" description="Acidic residues" evidence="1">
    <location>
        <begin position="152"/>
        <end position="161"/>
    </location>
</feature>
<sequence length="373" mass="41126">MSTSIKSNLYALLPDDAEDANEAVVPKAPSQDKTKSLSSSSRTNKVKVPQVASLPVAEEDTTLAEEQDKEKHSPHKLDKHHVQVTKKQGREFDRHSGTGRGKEISKGGAGGRYVFGNAEEEARKLSEGVNTALKSGLKDDEAVRSVEENIVEEVEGEEPEQETASGKVEEEEEPKETLTLDEYLARQAERKLQLANLLGNKPSKTRETITVDDSLKPWKREDDDDPTLSEIGQKNLQQMTVNNRQKDIKNKTVDMTKEFFSEPPRRGRGRGNRRVGRGSGPRGTSDNFRREERNEEGTFQVRSEDRKDSSRGGGFGSRLSDGASRGYSNGPFRRGFSSRGGGSRGGRASRGSFRGGRMSTPSISDPTDFPTLS</sequence>
<evidence type="ECO:0000259" key="2">
    <source>
        <dbReference type="SMART" id="SM01233"/>
    </source>
</evidence>
<gene>
    <name evidence="3" type="ORF">GpartN1_g2289.t1</name>
</gene>
<dbReference type="SMART" id="SM01233">
    <property type="entry name" value="HABP4_PAI-RBP1"/>
    <property type="match status" value="1"/>
</dbReference>
<feature type="compositionally biased region" description="Basic residues" evidence="1">
    <location>
        <begin position="72"/>
        <end position="84"/>
    </location>
</feature>
<feature type="domain" description="Hyaluronan/mRNA-binding protein" evidence="2">
    <location>
        <begin position="88"/>
        <end position="208"/>
    </location>
</feature>
<reference evidence="3" key="1">
    <citation type="journal article" date="2022" name="Proc. Natl. Acad. Sci. U.S.A.">
        <title>Life cycle and functional genomics of the unicellular red alga Galdieria for elucidating algal and plant evolution and industrial use.</title>
        <authorList>
            <person name="Hirooka S."/>
            <person name="Itabashi T."/>
            <person name="Ichinose T.M."/>
            <person name="Onuma R."/>
            <person name="Fujiwara T."/>
            <person name="Yamashita S."/>
            <person name="Jong L.W."/>
            <person name="Tomita R."/>
            <person name="Iwane A.H."/>
            <person name="Miyagishima S.Y."/>
        </authorList>
    </citation>
    <scope>NUCLEOTIDE SEQUENCE</scope>
    <source>
        <strain evidence="3">NBRC 102759</strain>
    </source>
</reference>
<proteinExistence type="predicted"/>
<name>A0A9C7PTM5_9RHOD</name>
<dbReference type="InterPro" id="IPR006861">
    <property type="entry name" value="HABP4_PAIRBP1-bd"/>
</dbReference>
<feature type="region of interest" description="Disordered" evidence="1">
    <location>
        <begin position="1"/>
        <end position="111"/>
    </location>
</feature>
<keyword evidence="4" id="KW-1185">Reference proteome</keyword>
<feature type="compositionally biased region" description="Polar residues" evidence="1">
    <location>
        <begin position="230"/>
        <end position="243"/>
    </location>
</feature>
<accession>A0A9C7PTM5</accession>
<dbReference type="Proteomes" id="UP001061958">
    <property type="component" value="Unassembled WGS sequence"/>
</dbReference>
<evidence type="ECO:0000256" key="1">
    <source>
        <dbReference type="SAM" id="MobiDB-lite"/>
    </source>
</evidence>